<dbReference type="Gene3D" id="1.20.58.70">
    <property type="match status" value="1"/>
</dbReference>
<evidence type="ECO:0000256" key="5">
    <source>
        <dbReference type="SAM" id="Coils"/>
    </source>
</evidence>
<dbReference type="InterPro" id="IPR000727">
    <property type="entry name" value="T_SNARE_dom"/>
</dbReference>
<dbReference type="GO" id="GO:0005484">
    <property type="term" value="F:SNAP receptor activity"/>
    <property type="evidence" value="ECO:0007669"/>
    <property type="project" value="InterPro"/>
</dbReference>
<reference evidence="8 9" key="1">
    <citation type="submission" date="2023-03" db="EMBL/GenBank/DDBJ databases">
        <title>High-quality genome of Scylla paramamosain provides insights in environmental adaptation.</title>
        <authorList>
            <person name="Zhang L."/>
        </authorList>
    </citation>
    <scope>NUCLEOTIDE SEQUENCE [LARGE SCALE GENOMIC DNA]</scope>
    <source>
        <strain evidence="8">LZ_2023a</strain>
        <tissue evidence="8">Muscle</tissue>
    </source>
</reference>
<evidence type="ECO:0000259" key="7">
    <source>
        <dbReference type="PROSITE" id="PS50192"/>
    </source>
</evidence>
<dbReference type="Proteomes" id="UP001487740">
    <property type="component" value="Unassembled WGS sequence"/>
</dbReference>
<dbReference type="GO" id="GO:0000149">
    <property type="term" value="F:SNARE binding"/>
    <property type="evidence" value="ECO:0007669"/>
    <property type="project" value="TreeGrafter"/>
</dbReference>
<comment type="subcellular location">
    <subcellularLocation>
        <location evidence="1">Membrane</location>
        <topology evidence="1">Single-pass type IV membrane protein</topology>
    </subcellularLocation>
</comment>
<dbReference type="InterPro" id="IPR010989">
    <property type="entry name" value="SNARE"/>
</dbReference>
<sequence>MRLKKSRSRSHNLSPGEQVGVWREQGWGGREGRGEPRFLGANDTTDEASLRTGDQLRIVEGQSGGVRNGDLHKYSHSIGSNIQKISQNVKSMQQLVNQLGTDQDNQQLRAQLHQVQHYTGGLAKDTTVELRTFKSLPVPPGQDSRTWHMQAERLTREFSQRQAASKEKEALKKARADSDAHYFEDGKHGAALLDLGESENKGRSQQSQMQIQMEQEQEMQALQERESQIRQLESDIMDVNQIFKDLATMVHEQGEVVDSIEANVESAQVHVSQASTQLTQARQYQNKARRKKLCLIGIGLVKLRKNQDRRWLS</sequence>
<keyword evidence="3" id="KW-0813">Transport</keyword>
<evidence type="ECO:0000256" key="1">
    <source>
        <dbReference type="ARBA" id="ARBA00004211"/>
    </source>
</evidence>
<feature type="coiled-coil region" evidence="5">
    <location>
        <begin position="212"/>
        <end position="242"/>
    </location>
</feature>
<dbReference type="FunFam" id="1.20.5.110:FF:000059">
    <property type="entry name" value="Related to syntaxin 12"/>
    <property type="match status" value="1"/>
</dbReference>
<evidence type="ECO:0000256" key="3">
    <source>
        <dbReference type="ARBA" id="ARBA00022775"/>
    </source>
</evidence>
<evidence type="ECO:0000256" key="6">
    <source>
        <dbReference type="SAM" id="MobiDB-lite"/>
    </source>
</evidence>
<protein>
    <recommendedName>
        <fullName evidence="7">t-SNARE coiled-coil homology domain-containing protein</fullName>
    </recommendedName>
</protein>
<dbReference type="GO" id="GO:0031201">
    <property type="term" value="C:SNARE complex"/>
    <property type="evidence" value="ECO:0007669"/>
    <property type="project" value="TreeGrafter"/>
</dbReference>
<dbReference type="EMBL" id="JARAKH010000029">
    <property type="protein sequence ID" value="KAK8388044.1"/>
    <property type="molecule type" value="Genomic_DNA"/>
</dbReference>
<evidence type="ECO:0000256" key="4">
    <source>
        <dbReference type="RuleBase" id="RU003858"/>
    </source>
</evidence>
<dbReference type="PROSITE" id="PS00914">
    <property type="entry name" value="SYNTAXIN"/>
    <property type="match status" value="1"/>
</dbReference>
<name>A0AAW0TKZ2_SCYPA</name>
<organism evidence="8 9">
    <name type="scientific">Scylla paramamosain</name>
    <name type="common">Mud crab</name>
    <dbReference type="NCBI Taxonomy" id="85552"/>
    <lineage>
        <taxon>Eukaryota</taxon>
        <taxon>Metazoa</taxon>
        <taxon>Ecdysozoa</taxon>
        <taxon>Arthropoda</taxon>
        <taxon>Crustacea</taxon>
        <taxon>Multicrustacea</taxon>
        <taxon>Malacostraca</taxon>
        <taxon>Eumalacostraca</taxon>
        <taxon>Eucarida</taxon>
        <taxon>Decapoda</taxon>
        <taxon>Pleocyemata</taxon>
        <taxon>Brachyura</taxon>
        <taxon>Eubrachyura</taxon>
        <taxon>Portunoidea</taxon>
        <taxon>Portunidae</taxon>
        <taxon>Portuninae</taxon>
        <taxon>Scylla</taxon>
    </lineage>
</organism>
<comment type="caution">
    <text evidence="8">The sequence shown here is derived from an EMBL/GenBank/DDBJ whole genome shotgun (WGS) entry which is preliminary data.</text>
</comment>
<keyword evidence="5" id="KW-0175">Coiled coil</keyword>
<dbReference type="SUPFAM" id="SSF47661">
    <property type="entry name" value="t-snare proteins"/>
    <property type="match status" value="1"/>
</dbReference>
<dbReference type="PROSITE" id="PS50192">
    <property type="entry name" value="T_SNARE"/>
    <property type="match status" value="1"/>
</dbReference>
<dbReference type="SMART" id="SM00503">
    <property type="entry name" value="SynN"/>
    <property type="match status" value="1"/>
</dbReference>
<dbReference type="PANTHER" id="PTHR19957:SF411">
    <property type="entry name" value="LD23667P"/>
    <property type="match status" value="1"/>
</dbReference>
<keyword evidence="3" id="KW-0532">Neurotransmitter transport</keyword>
<evidence type="ECO:0000313" key="8">
    <source>
        <dbReference type="EMBL" id="KAK8388044.1"/>
    </source>
</evidence>
<dbReference type="PANTHER" id="PTHR19957">
    <property type="entry name" value="SYNTAXIN"/>
    <property type="match status" value="1"/>
</dbReference>
<accession>A0AAW0TKZ2</accession>
<dbReference type="CDD" id="cd15875">
    <property type="entry name" value="SNARE_syntaxin7"/>
    <property type="match status" value="1"/>
</dbReference>
<dbReference type="AlphaFoldDB" id="A0AAW0TKZ2"/>
<feature type="domain" description="T-SNARE coiled-coil homology" evidence="7">
    <location>
        <begin position="219"/>
        <end position="281"/>
    </location>
</feature>
<dbReference type="InterPro" id="IPR006012">
    <property type="entry name" value="Syntaxin/epimorphin_CS"/>
</dbReference>
<keyword evidence="9" id="KW-1185">Reference proteome</keyword>
<dbReference type="InterPro" id="IPR006011">
    <property type="entry name" value="Syntaxin_N"/>
</dbReference>
<dbReference type="Gene3D" id="1.20.5.110">
    <property type="match status" value="1"/>
</dbReference>
<dbReference type="SMART" id="SM00397">
    <property type="entry name" value="t_SNARE"/>
    <property type="match status" value="1"/>
</dbReference>
<evidence type="ECO:0000256" key="2">
    <source>
        <dbReference type="ARBA" id="ARBA00009063"/>
    </source>
</evidence>
<dbReference type="Pfam" id="PF14523">
    <property type="entry name" value="Syntaxin_2"/>
    <property type="match status" value="1"/>
</dbReference>
<dbReference type="GO" id="GO:0008021">
    <property type="term" value="C:synaptic vesicle"/>
    <property type="evidence" value="ECO:0007669"/>
    <property type="project" value="TreeGrafter"/>
</dbReference>
<dbReference type="Pfam" id="PF05739">
    <property type="entry name" value="SNARE"/>
    <property type="match status" value="1"/>
</dbReference>
<feature type="compositionally biased region" description="Basic residues" evidence="6">
    <location>
        <begin position="1"/>
        <end position="10"/>
    </location>
</feature>
<proteinExistence type="inferred from homology"/>
<comment type="similarity">
    <text evidence="2 4">Belongs to the syntaxin family.</text>
</comment>
<gene>
    <name evidence="8" type="ORF">O3P69_020133</name>
</gene>
<evidence type="ECO:0000313" key="9">
    <source>
        <dbReference type="Proteomes" id="UP001487740"/>
    </source>
</evidence>
<dbReference type="InterPro" id="IPR045242">
    <property type="entry name" value="Syntaxin"/>
</dbReference>
<dbReference type="GO" id="GO:0048278">
    <property type="term" value="P:vesicle docking"/>
    <property type="evidence" value="ECO:0007669"/>
    <property type="project" value="TreeGrafter"/>
</dbReference>
<dbReference type="GO" id="GO:0006906">
    <property type="term" value="P:vesicle fusion"/>
    <property type="evidence" value="ECO:0007669"/>
    <property type="project" value="TreeGrafter"/>
</dbReference>
<feature type="region of interest" description="Disordered" evidence="6">
    <location>
        <begin position="1"/>
        <end position="45"/>
    </location>
</feature>
<dbReference type="GO" id="GO:0006836">
    <property type="term" value="P:neurotransmitter transport"/>
    <property type="evidence" value="ECO:0007669"/>
    <property type="project" value="UniProtKB-KW"/>
</dbReference>
<dbReference type="GO" id="GO:0006886">
    <property type="term" value="P:intracellular protein transport"/>
    <property type="evidence" value="ECO:0007669"/>
    <property type="project" value="InterPro"/>
</dbReference>